<dbReference type="InterPro" id="IPR006342">
    <property type="entry name" value="FkbM_mtfrase"/>
</dbReference>
<feature type="domain" description="Methyltransferase FkbM" evidence="2">
    <location>
        <begin position="192"/>
        <end position="377"/>
    </location>
</feature>
<proteinExistence type="predicted"/>
<dbReference type="Gene3D" id="3.40.50.150">
    <property type="entry name" value="Vaccinia Virus protein VP39"/>
    <property type="match status" value="1"/>
</dbReference>
<dbReference type="NCBIfam" id="TIGR01444">
    <property type="entry name" value="fkbM_fam"/>
    <property type="match status" value="1"/>
</dbReference>
<evidence type="ECO:0000313" key="3">
    <source>
        <dbReference type="EMBL" id="CAB9503272.1"/>
    </source>
</evidence>
<gene>
    <name evidence="3" type="ORF">SEMRO_161_G072370.1</name>
</gene>
<feature type="region of interest" description="Disordered" evidence="1">
    <location>
        <begin position="1"/>
        <end position="25"/>
    </location>
</feature>
<evidence type="ECO:0000256" key="1">
    <source>
        <dbReference type="SAM" id="MobiDB-lite"/>
    </source>
</evidence>
<dbReference type="SUPFAM" id="SSF53335">
    <property type="entry name" value="S-adenosyl-L-methionine-dependent methyltransferases"/>
    <property type="match status" value="1"/>
</dbReference>
<dbReference type="Proteomes" id="UP001153069">
    <property type="component" value="Unassembled WGS sequence"/>
</dbReference>
<dbReference type="InterPro" id="IPR052514">
    <property type="entry name" value="SAM-dependent_MTase"/>
</dbReference>
<dbReference type="PANTHER" id="PTHR34203:SF13">
    <property type="entry name" value="EXPRESSED PROTEIN"/>
    <property type="match status" value="1"/>
</dbReference>
<feature type="region of interest" description="Disordered" evidence="1">
    <location>
        <begin position="71"/>
        <end position="93"/>
    </location>
</feature>
<comment type="caution">
    <text evidence="3">The sequence shown here is derived from an EMBL/GenBank/DDBJ whole genome shotgun (WGS) entry which is preliminary data.</text>
</comment>
<evidence type="ECO:0000313" key="4">
    <source>
        <dbReference type="Proteomes" id="UP001153069"/>
    </source>
</evidence>
<dbReference type="GO" id="GO:0032259">
    <property type="term" value="P:methylation"/>
    <property type="evidence" value="ECO:0007669"/>
    <property type="project" value="UniProtKB-KW"/>
</dbReference>
<organism evidence="3 4">
    <name type="scientific">Seminavis robusta</name>
    <dbReference type="NCBI Taxonomy" id="568900"/>
    <lineage>
        <taxon>Eukaryota</taxon>
        <taxon>Sar</taxon>
        <taxon>Stramenopiles</taxon>
        <taxon>Ochrophyta</taxon>
        <taxon>Bacillariophyta</taxon>
        <taxon>Bacillariophyceae</taxon>
        <taxon>Bacillariophycidae</taxon>
        <taxon>Naviculales</taxon>
        <taxon>Naviculaceae</taxon>
        <taxon>Seminavis</taxon>
    </lineage>
</organism>
<dbReference type="EMBL" id="CAICTM010000160">
    <property type="protein sequence ID" value="CAB9503272.1"/>
    <property type="molecule type" value="Genomic_DNA"/>
</dbReference>
<dbReference type="Pfam" id="PF05050">
    <property type="entry name" value="Methyltransf_21"/>
    <property type="match status" value="1"/>
</dbReference>
<dbReference type="PANTHER" id="PTHR34203">
    <property type="entry name" value="METHYLTRANSFERASE, FKBM FAMILY PROTEIN"/>
    <property type="match status" value="1"/>
</dbReference>
<evidence type="ECO:0000259" key="2">
    <source>
        <dbReference type="Pfam" id="PF05050"/>
    </source>
</evidence>
<reference evidence="3" key="1">
    <citation type="submission" date="2020-06" db="EMBL/GenBank/DDBJ databases">
        <authorList>
            <consortium name="Plant Systems Biology data submission"/>
        </authorList>
    </citation>
    <scope>NUCLEOTIDE SEQUENCE</scope>
    <source>
        <strain evidence="3">D6</strain>
    </source>
</reference>
<accession>A0A9N8DID3</accession>
<name>A0A9N8DID3_9STRA</name>
<dbReference type="InterPro" id="IPR029063">
    <property type="entry name" value="SAM-dependent_MTases_sf"/>
</dbReference>
<feature type="compositionally biased region" description="Low complexity" evidence="1">
    <location>
        <begin position="71"/>
        <end position="92"/>
    </location>
</feature>
<dbReference type="GO" id="GO:0008168">
    <property type="term" value="F:methyltransferase activity"/>
    <property type="evidence" value="ECO:0007669"/>
    <property type="project" value="UniProtKB-KW"/>
</dbReference>
<keyword evidence="3" id="KW-0808">Transferase</keyword>
<keyword evidence="4" id="KW-1185">Reference proteome</keyword>
<dbReference type="AlphaFoldDB" id="A0A9N8DID3"/>
<keyword evidence="3" id="KW-0489">Methyltransferase</keyword>
<dbReference type="OrthoDB" id="45755at2759"/>
<protein>
    <submittedName>
        <fullName evidence="3">Inherit from COG: Methyltransferase</fullName>
    </submittedName>
</protein>
<sequence>MARMRRHRSGGGDDEESAGSSPGSGSPVLKLAILVLLVLAGVTLASQSKFMGKSGFNATIQQVVNETLAMSTSSSSSREMAESTTSSSPLSSFLQPAQPALVDPGKYAPFSCLGLLHDMKNSSAMKAKDPNNGMMHARRTETDPPFYISLHRETFDKTRWCIMQYGHYYERELTKAFVEVLKASPPGSRILDVGANIGFFSLVSAAQGSFFIDSFEPNLKNRMRFCESLNMNRWTYTEFNHPHAVVDQQLGFTPPRVNLYPYGVGKEEGIFMFQENNNPGQGAVVETKATAGAANSIQIVTLDGFAKERGWFDSRPHIAVMKVDVEGFEPSVIEGAKELLRSHMIRNIFMEVSVRNAPEREKQIPMIQYFTAAGYKVFKIGGWQGPNNPVSWPNDAALVNNVLDAAAKESAKQLNVWWTIQDATITA</sequence>